<evidence type="ECO:0008006" key="3">
    <source>
        <dbReference type="Google" id="ProtNLM"/>
    </source>
</evidence>
<sequence length="224" mass="24915">MSSLMSSHRSWLDRLGIRNKPWLVLGSAPDPTILPSMSKSHARIDINNSGRTAAALGFGRAALTIRARKKTWEEHRELDTRALLWIHERHPLTLRLKVLFRPHRHVGSIAKVTPWEREELIAQVASTQLKGIGSLNKVTNGVFAVCYGLALGVPEIVIAGVSLSKVGHSYDQLQRRRRQVDEDAYVLERLKEHPAVFTTEADLAAETGLRLWAAPISATANTPD</sequence>
<dbReference type="Proteomes" id="UP000003250">
    <property type="component" value="Unassembled WGS sequence"/>
</dbReference>
<dbReference type="EMBL" id="AHAM01000237">
    <property type="protein sequence ID" value="EHK54057.1"/>
    <property type="molecule type" value="Genomic_DNA"/>
</dbReference>
<dbReference type="AlphaFoldDB" id="H0HYX7"/>
<evidence type="ECO:0000313" key="1">
    <source>
        <dbReference type="EMBL" id="EHK54057.1"/>
    </source>
</evidence>
<gene>
    <name evidence="1" type="ORF">MAXJ12_27058</name>
</gene>
<evidence type="ECO:0000313" key="2">
    <source>
        <dbReference type="Proteomes" id="UP000003250"/>
    </source>
</evidence>
<accession>H0HYX7</accession>
<organism evidence="1 2">
    <name type="scientific">Mesorhizobium alhagi CCNWXJ12-2</name>
    <dbReference type="NCBI Taxonomy" id="1107882"/>
    <lineage>
        <taxon>Bacteria</taxon>
        <taxon>Pseudomonadati</taxon>
        <taxon>Pseudomonadota</taxon>
        <taxon>Alphaproteobacteria</taxon>
        <taxon>Hyphomicrobiales</taxon>
        <taxon>Phyllobacteriaceae</taxon>
        <taxon>Allomesorhizobium</taxon>
    </lineage>
</organism>
<protein>
    <recommendedName>
        <fullName evidence="3">Membrane-anchored protein</fullName>
    </recommendedName>
</protein>
<proteinExistence type="predicted"/>
<keyword evidence="2" id="KW-1185">Reference proteome</keyword>
<reference evidence="1 2" key="1">
    <citation type="journal article" date="2012" name="J. Bacteriol.">
        <title>Draft Genome Sequence of Mesorhizobium alhagi CCNWXJ12-2T, a Novel Salt-Resistant Species Isolated from the Desert of Northwestern China.</title>
        <authorList>
            <person name="Zhou M."/>
            <person name="Chen W."/>
            <person name="Chen H."/>
            <person name="Wei G."/>
        </authorList>
    </citation>
    <scope>NUCLEOTIDE SEQUENCE [LARGE SCALE GENOMIC DNA]</scope>
    <source>
        <strain evidence="1 2">CCNWXJ12-2</strain>
    </source>
</reference>
<name>H0HYX7_9HYPH</name>
<dbReference type="PATRIC" id="fig|1107882.3.peg.5239"/>